<keyword evidence="3" id="KW-1185">Reference proteome</keyword>
<accession>A0A4P9ZQI6</accession>
<gene>
    <name evidence="2" type="ORF">BJ085DRAFT_4686</name>
</gene>
<dbReference type="Proteomes" id="UP000268162">
    <property type="component" value="Unassembled WGS sequence"/>
</dbReference>
<feature type="non-terminal residue" evidence="2">
    <location>
        <position position="83"/>
    </location>
</feature>
<dbReference type="AlphaFoldDB" id="A0A4P9ZQI6"/>
<dbReference type="Pfam" id="PF10650">
    <property type="entry name" value="zf-C3H1"/>
    <property type="match status" value="1"/>
</dbReference>
<dbReference type="STRING" id="215637.A0A4P9ZQI6"/>
<sequence length="83" mass="9265">PDDIKSLAYAPKIDPNVPLCLYETLGGECHDTSCQSTHFRDLEITVDEFLCTLLDYYPDSAESEKAGYCASLMHTLFKITDQG</sequence>
<protein>
    <recommendedName>
        <fullName evidence="1">Putative zinc-finger domain-containing protein</fullName>
    </recommendedName>
</protein>
<feature type="non-terminal residue" evidence="2">
    <location>
        <position position="1"/>
    </location>
</feature>
<evidence type="ECO:0000313" key="3">
    <source>
        <dbReference type="Proteomes" id="UP000268162"/>
    </source>
</evidence>
<organism evidence="2 3">
    <name type="scientific">Dimargaris cristalligena</name>
    <dbReference type="NCBI Taxonomy" id="215637"/>
    <lineage>
        <taxon>Eukaryota</taxon>
        <taxon>Fungi</taxon>
        <taxon>Fungi incertae sedis</taxon>
        <taxon>Zoopagomycota</taxon>
        <taxon>Kickxellomycotina</taxon>
        <taxon>Dimargaritomycetes</taxon>
        <taxon>Dimargaritales</taxon>
        <taxon>Dimargaritaceae</taxon>
        <taxon>Dimargaris</taxon>
    </lineage>
</organism>
<reference evidence="3" key="1">
    <citation type="journal article" date="2018" name="Nat. Microbiol.">
        <title>Leveraging single-cell genomics to expand the fungal tree of life.</title>
        <authorList>
            <person name="Ahrendt S.R."/>
            <person name="Quandt C.A."/>
            <person name="Ciobanu D."/>
            <person name="Clum A."/>
            <person name="Salamov A."/>
            <person name="Andreopoulos B."/>
            <person name="Cheng J.F."/>
            <person name="Woyke T."/>
            <person name="Pelin A."/>
            <person name="Henrissat B."/>
            <person name="Reynolds N.K."/>
            <person name="Benny G.L."/>
            <person name="Smith M.E."/>
            <person name="James T.Y."/>
            <person name="Grigoriev I.V."/>
        </authorList>
    </citation>
    <scope>NUCLEOTIDE SEQUENCE [LARGE SCALE GENOMIC DNA]</scope>
    <source>
        <strain evidence="3">RSA 468</strain>
    </source>
</reference>
<evidence type="ECO:0000313" key="2">
    <source>
        <dbReference type="EMBL" id="RKP35617.1"/>
    </source>
</evidence>
<proteinExistence type="predicted"/>
<dbReference type="InterPro" id="IPR019607">
    <property type="entry name" value="Putative_zinc-finger_domain"/>
</dbReference>
<name>A0A4P9ZQI6_9FUNG</name>
<evidence type="ECO:0000259" key="1">
    <source>
        <dbReference type="Pfam" id="PF10650"/>
    </source>
</evidence>
<feature type="domain" description="Putative zinc-finger" evidence="1">
    <location>
        <begin position="19"/>
        <end position="40"/>
    </location>
</feature>
<dbReference type="EMBL" id="ML002826">
    <property type="protein sequence ID" value="RKP35617.1"/>
    <property type="molecule type" value="Genomic_DNA"/>
</dbReference>